<feature type="transmembrane region" description="Helical" evidence="6">
    <location>
        <begin position="201"/>
        <end position="219"/>
    </location>
</feature>
<evidence type="ECO:0000259" key="7">
    <source>
        <dbReference type="Pfam" id="PF02687"/>
    </source>
</evidence>
<feature type="transmembrane region" description="Helical" evidence="6">
    <location>
        <begin position="21"/>
        <end position="42"/>
    </location>
</feature>
<evidence type="ECO:0000256" key="5">
    <source>
        <dbReference type="ARBA" id="ARBA00023136"/>
    </source>
</evidence>
<dbReference type="Pfam" id="PF02687">
    <property type="entry name" value="FtsX"/>
    <property type="match status" value="1"/>
</dbReference>
<feature type="transmembrane region" description="Helical" evidence="6">
    <location>
        <begin position="287"/>
        <end position="311"/>
    </location>
</feature>
<dbReference type="RefSeq" id="WP_197103177.1">
    <property type="nucleotide sequence ID" value="NZ_JACCEL010000001.1"/>
</dbReference>
<dbReference type="Proteomes" id="UP000823401">
    <property type="component" value="Unassembled WGS sequence"/>
</dbReference>
<comment type="caution">
    <text evidence="8">The sequence shown here is derived from an EMBL/GenBank/DDBJ whole genome shotgun (WGS) entry which is preliminary data.</text>
</comment>
<feature type="transmembrane region" description="Helical" evidence="6">
    <location>
        <begin position="542"/>
        <end position="563"/>
    </location>
</feature>
<feature type="transmembrane region" description="Helical" evidence="6">
    <location>
        <begin position="635"/>
        <end position="655"/>
    </location>
</feature>
<evidence type="ECO:0000256" key="1">
    <source>
        <dbReference type="ARBA" id="ARBA00004651"/>
    </source>
</evidence>
<evidence type="ECO:0000313" key="8">
    <source>
        <dbReference type="EMBL" id="MBG9977282.1"/>
    </source>
</evidence>
<feature type="transmembrane region" description="Helical" evidence="6">
    <location>
        <begin position="110"/>
        <end position="134"/>
    </location>
</feature>
<evidence type="ECO:0000256" key="6">
    <source>
        <dbReference type="PIRNR" id="PIRNR018968"/>
    </source>
</evidence>
<dbReference type="PIRSF" id="PIRSF018968">
    <property type="entry name" value="ABC_permease_BceB"/>
    <property type="match status" value="1"/>
</dbReference>
<reference evidence="8 9" key="1">
    <citation type="submission" date="2020-07" db="EMBL/GenBank/DDBJ databases">
        <title>Facklamia lactis sp. nov., isolated from raw milk.</title>
        <authorList>
            <person name="Doll E.V."/>
            <person name="Huptas C."/>
            <person name="Staib L."/>
            <person name="Wenning M."/>
            <person name="Scherer S."/>
        </authorList>
    </citation>
    <scope>NUCLEOTIDE SEQUENCE [LARGE SCALE GENOMIC DNA]</scope>
    <source>
        <strain evidence="8 9">DSM 104272</strain>
    </source>
</reference>
<evidence type="ECO:0000256" key="4">
    <source>
        <dbReference type="ARBA" id="ARBA00022989"/>
    </source>
</evidence>
<keyword evidence="9" id="KW-1185">Reference proteome</keyword>
<accession>A0ABS0LGA7</accession>
<dbReference type="InterPro" id="IPR027022">
    <property type="entry name" value="ABC_permease_BceB-typ"/>
</dbReference>
<feature type="transmembrane region" description="Helical" evidence="6">
    <location>
        <begin position="597"/>
        <end position="615"/>
    </location>
</feature>
<keyword evidence="5 6" id="KW-0472">Membrane</keyword>
<protein>
    <submittedName>
        <fullName evidence="8">ABC transporter permease</fullName>
    </submittedName>
</protein>
<keyword evidence="4 6" id="KW-1133">Transmembrane helix</keyword>
<dbReference type="PANTHER" id="PTHR46795">
    <property type="entry name" value="ABC TRANSPORTER PERMEASE-RELATED-RELATED"/>
    <property type="match status" value="1"/>
</dbReference>
<feature type="transmembrane region" description="Helical" evidence="6">
    <location>
        <begin position="54"/>
        <end position="76"/>
    </location>
</feature>
<evidence type="ECO:0000256" key="2">
    <source>
        <dbReference type="ARBA" id="ARBA00022475"/>
    </source>
</evidence>
<keyword evidence="6" id="KW-0813">Transport</keyword>
<gene>
    <name evidence="8" type="ORF">HYQ42_00665</name>
</gene>
<proteinExistence type="inferred from homology"/>
<name>A0ABS0LGA7_9LACT</name>
<organism evidence="8 9">
    <name type="scientific">Ruoffia tabacinasalis</name>
    <dbReference type="NCBI Taxonomy" id="87458"/>
    <lineage>
        <taxon>Bacteria</taxon>
        <taxon>Bacillati</taxon>
        <taxon>Bacillota</taxon>
        <taxon>Bacilli</taxon>
        <taxon>Lactobacillales</taxon>
        <taxon>Aerococcaceae</taxon>
        <taxon>Ruoffia</taxon>
    </lineage>
</organism>
<keyword evidence="3 6" id="KW-0812">Transmembrane</keyword>
<evidence type="ECO:0000256" key="3">
    <source>
        <dbReference type="ARBA" id="ARBA00022692"/>
    </source>
</evidence>
<dbReference type="PANTHER" id="PTHR46795:SF3">
    <property type="entry name" value="ABC TRANSPORTER PERMEASE"/>
    <property type="match status" value="1"/>
</dbReference>
<feature type="domain" description="ABC3 transporter permease C-terminal" evidence="7">
    <location>
        <begin position="60"/>
        <end position="183"/>
    </location>
</feature>
<comment type="similarity">
    <text evidence="6">Belongs to the ABC-4 integral membrane protein family.</text>
</comment>
<sequence>MTLSMLTKLAAQGIAKRRTIYFPYFLAVVLIMALEYIMISLISNEYVQTRQAELPTIIMIGAFFSTLLAVIFILYANNFIQRQRRMEFALYTVLGLEGRHIRLIILIEQVLTWFVGSILSIGVGYALGNVMFMLLNRLTQDLGAGLMDYPFSPWAALGTTTIIAGVMFFIYLLNSIRLARLNPAELLSQTHAGESEPKSRWLVLLIGLITLAAGYYIALTTTGVIDALLKVFVAIFLVVIATYALLMSLSIIFLKRLKRNKDYYYQPIHFLSVSGMLYRMKGNATSLAGIAILCTGIVLTLGTTLTLYLGMEEQVEQATSHDFELEYMGYVEGASADKAETVLNQALSEFATYGDVQDVTLAREGFITSAYSNKDFRPLEPTSKLQPNDFVYIIGVPLEDFNQLYNQDYDLAKNEVLFAGHLDKIQDSDIVTMGEREFHVHTIASSYVPTNYVGQVVYVVFPTIEDVEALAQAFPTYTRNGEELIGSVEYSLVFNAADEEARDNIEANLPEDEILELSDSDLVRVMSAQQISKSLYSLNGGFLFLGIIVGVVLMIGTVLMLYFKQVSEGYQDQGKFEIMRKVGLPDKLIRQTIRHQIFWIFALPIMIAVIHSLFASKIMFELLGLLSVKNVSTFVIGYGTVLAIFIVVYLLFYFITSRVYYRIIKQ</sequence>
<dbReference type="InterPro" id="IPR052536">
    <property type="entry name" value="ABC-4_Integral_Memb_Prot"/>
</dbReference>
<comment type="subcellular location">
    <subcellularLocation>
        <location evidence="1 6">Cell membrane</location>
        <topology evidence="1 6">Multi-pass membrane protein</topology>
    </subcellularLocation>
</comment>
<dbReference type="EMBL" id="JACCEL010000001">
    <property type="protein sequence ID" value="MBG9977282.1"/>
    <property type="molecule type" value="Genomic_DNA"/>
</dbReference>
<feature type="transmembrane region" description="Helical" evidence="6">
    <location>
        <begin position="231"/>
        <end position="254"/>
    </location>
</feature>
<evidence type="ECO:0000313" key="9">
    <source>
        <dbReference type="Proteomes" id="UP000823401"/>
    </source>
</evidence>
<keyword evidence="2 6" id="KW-1003">Cell membrane</keyword>
<feature type="transmembrane region" description="Helical" evidence="6">
    <location>
        <begin position="154"/>
        <end position="173"/>
    </location>
</feature>
<dbReference type="InterPro" id="IPR003838">
    <property type="entry name" value="ABC3_permease_C"/>
</dbReference>